<dbReference type="GeneID" id="112905918"/>
<dbReference type="GO" id="GO:0071539">
    <property type="term" value="P:protein localization to centrosome"/>
    <property type="evidence" value="ECO:0007669"/>
    <property type="project" value="TreeGrafter"/>
</dbReference>
<feature type="compositionally biased region" description="Polar residues" evidence="2">
    <location>
        <begin position="1308"/>
        <end position="1321"/>
    </location>
</feature>
<protein>
    <submittedName>
        <fullName evidence="5">C2 domain-containing protein 3-like</fullName>
    </submittedName>
</protein>
<dbReference type="KEGG" id="apln:112905918"/>
<dbReference type="Proteomes" id="UP000192223">
    <property type="component" value="Unplaced"/>
</dbReference>
<dbReference type="PANTHER" id="PTHR21254:SF1">
    <property type="entry name" value="C2 DOMAIN-CONTAINING PROTEIN 3"/>
    <property type="match status" value="1"/>
</dbReference>
<accession>A0A7F5RGK1</accession>
<dbReference type="Pfam" id="PF00168">
    <property type="entry name" value="C2"/>
    <property type="match status" value="2"/>
</dbReference>
<sequence>MSEFSYESKDRERVTNEVLKRVQRLRNQIVESILDNNPFDVDFICPKSKKENIEHNANIEHRVEYSHGGSSTIPSGVNFFDSTSRTNTSEGTKASNVCLPLDLFCTCEICETYTKECLKLKHDSECAKEPPIRRLKHKSPPENPYAKEITKKIQDSYRNNVSKYLKYIDCVKVTVHSLVLNQDGIRKLTNSQVNLKNRVTAGISTTYFVEYNIPNALKSSTHIKSRTGSRIDPSVVRICAKKLNEDGINFKQSHVHDVINLNEVNLKAIDLKFKVSSRSPNQKLSCILGTAVFNLGLLEISKNLSCTQDLPINGEIPINVGYLNVSIQFGCGRLYFGKEFIDAVTINSAKETHVVYASEDDESLKENKSVSNIISEEVTNKFTNKTSNRVASKGNTEREPEQYSLKENKKKVKSLQESQKNIKKSQEDEKKESNRSSTNRSVIGQQQKTNSARGFISKGQGLLLHGFIYISEVQYLLNDPINSYIACYPFAQEDRIISRTVYRSLNPVFNFYQKLPFLLEDDFLLSLRNNFMLVEFWQRNGEDSLIGTAKLPLHQLFICYRHADIIKQLSNNQYPVVTSDWWEPIHSHPDNIVRGHVKALVALGTEKQISNLEIERGLKECSLPPNFTYNLPSQQRTKQKESSPLIHSEPYEEKCTQTSHRSKLNETYEIIADSTPKKYITVNKEIEKDPHHCECCTKTKKTVKEVQQIQQDHSTIGINTDPQKFDAGIQVDPAPSKMESNSKGDPVNKTHEMLGEFLSQLMEQRNKVSKDTATNTDNIPRESVRDNSQRLPLLNNISPTVPISNTSAYFDQIENNIYKNTTNLHLRSTSDLLDSLHEALKVEVEETPLNNEIPVRDVQDKLYFKTRILVEEALHLPMRKKCRSRKNKKKHANNEIALPRHYVTFEVEPNAQLKITPVEFKTTNPRWDFKCEVFLPSELLTNSQKRLIFKVWRQNGAPTAQQNLHTDGVVGFAAVDLTVLLAGLPFVQGWFNIIDFSGKCNGQIKICVTPLESITRFTRTQISNSSKPTVPKSITLPKPAPPPPQEPSELLNNALKRKFQELEEINQRLRSRLANVIQEDSDSNDDFSEAFESDINMLCVEDDFDTIDFDKLEKQKKHKNSNLLLQLEDNPEGAKHLTPFKLGTDPNKSDADFRSASKKMKQKVFAPLLVDVAAGGDGVDTKGEAINENDATKGSIPLSESLASLDQQLQQGKERVDNLLHKISLIAGNNVFAASKSFETNSDFPFSSRYVSGCSVSQTSDHQTDPTIENRGPNFVDASFDTVMFEKLCSVSANSSSASLNEESAQSCATTGTSVSDSSLNRPAPDGAGSSIAPKSFTANTTK</sequence>
<feature type="compositionally biased region" description="Basic and acidic residues" evidence="2">
    <location>
        <begin position="395"/>
        <end position="407"/>
    </location>
</feature>
<reference evidence="5" key="1">
    <citation type="submission" date="2025-08" db="UniProtKB">
        <authorList>
            <consortium name="RefSeq"/>
        </authorList>
    </citation>
    <scope>IDENTIFICATION</scope>
    <source>
        <tissue evidence="5">Entire body</tissue>
    </source>
</reference>
<dbReference type="SMART" id="SM00239">
    <property type="entry name" value="C2"/>
    <property type="match status" value="2"/>
</dbReference>
<dbReference type="PROSITE" id="PS50004">
    <property type="entry name" value="C2"/>
    <property type="match status" value="1"/>
</dbReference>
<feature type="region of interest" description="Disordered" evidence="2">
    <location>
        <begin position="1022"/>
        <end position="1048"/>
    </location>
</feature>
<keyword evidence="4" id="KW-1185">Reference proteome</keyword>
<feature type="coiled-coil region" evidence="1">
    <location>
        <begin position="1048"/>
        <end position="1079"/>
    </location>
</feature>
<dbReference type="CDD" id="cd00030">
    <property type="entry name" value="C2"/>
    <property type="match status" value="1"/>
</dbReference>
<feature type="compositionally biased region" description="Basic and acidic residues" evidence="2">
    <location>
        <begin position="424"/>
        <end position="434"/>
    </location>
</feature>
<dbReference type="Gene3D" id="2.60.40.150">
    <property type="entry name" value="C2 domain"/>
    <property type="match status" value="2"/>
</dbReference>
<dbReference type="RefSeq" id="XP_025835098.1">
    <property type="nucleotide sequence ID" value="XM_025979313.1"/>
</dbReference>
<dbReference type="InParanoid" id="A0A7F5RGK1"/>
<dbReference type="FunCoup" id="A0A7F5RGK1">
    <property type="interactions" value="12"/>
</dbReference>
<organism evidence="4 5">
    <name type="scientific">Agrilus planipennis</name>
    <name type="common">Emerald ash borer</name>
    <name type="synonym">Agrilus marcopoli</name>
    <dbReference type="NCBI Taxonomy" id="224129"/>
    <lineage>
        <taxon>Eukaryota</taxon>
        <taxon>Metazoa</taxon>
        <taxon>Ecdysozoa</taxon>
        <taxon>Arthropoda</taxon>
        <taxon>Hexapoda</taxon>
        <taxon>Insecta</taxon>
        <taxon>Pterygota</taxon>
        <taxon>Neoptera</taxon>
        <taxon>Endopterygota</taxon>
        <taxon>Coleoptera</taxon>
        <taxon>Polyphaga</taxon>
        <taxon>Elateriformia</taxon>
        <taxon>Buprestoidea</taxon>
        <taxon>Buprestidae</taxon>
        <taxon>Agrilinae</taxon>
        <taxon>Agrilus</taxon>
    </lineage>
</organism>
<evidence type="ECO:0000313" key="5">
    <source>
        <dbReference type="RefSeq" id="XP_025835098.1"/>
    </source>
</evidence>
<proteinExistence type="predicted"/>
<dbReference type="GO" id="GO:0061511">
    <property type="term" value="P:centriole elongation"/>
    <property type="evidence" value="ECO:0007669"/>
    <property type="project" value="TreeGrafter"/>
</dbReference>
<evidence type="ECO:0000313" key="4">
    <source>
        <dbReference type="Proteomes" id="UP000192223"/>
    </source>
</evidence>
<dbReference type="GO" id="GO:0005814">
    <property type="term" value="C:centriole"/>
    <property type="evidence" value="ECO:0007669"/>
    <property type="project" value="TreeGrafter"/>
</dbReference>
<keyword evidence="1" id="KW-0175">Coiled coil</keyword>
<dbReference type="GO" id="GO:0034451">
    <property type="term" value="C:centriolar satellite"/>
    <property type="evidence" value="ECO:0007669"/>
    <property type="project" value="TreeGrafter"/>
</dbReference>
<dbReference type="InterPro" id="IPR035892">
    <property type="entry name" value="C2_domain_sf"/>
</dbReference>
<feature type="compositionally biased region" description="Polar residues" evidence="2">
    <location>
        <begin position="435"/>
        <end position="446"/>
    </location>
</feature>
<evidence type="ECO:0000256" key="2">
    <source>
        <dbReference type="SAM" id="MobiDB-lite"/>
    </source>
</evidence>
<dbReference type="PANTHER" id="PTHR21254">
    <property type="entry name" value="C2 DOMAIN-CONTAINING PROTEIN 3"/>
    <property type="match status" value="1"/>
</dbReference>
<gene>
    <name evidence="5" type="primary">LOC112905918</name>
</gene>
<dbReference type="InterPro" id="IPR000008">
    <property type="entry name" value="C2_dom"/>
</dbReference>
<evidence type="ECO:0000256" key="1">
    <source>
        <dbReference type="SAM" id="Coils"/>
    </source>
</evidence>
<feature type="region of interest" description="Disordered" evidence="2">
    <location>
        <begin position="1300"/>
        <end position="1343"/>
    </location>
</feature>
<dbReference type="SUPFAM" id="SSF49562">
    <property type="entry name" value="C2 domain (Calcium/lipid-binding domain, CaLB)"/>
    <property type="match status" value="2"/>
</dbReference>
<dbReference type="GO" id="GO:0060271">
    <property type="term" value="P:cilium assembly"/>
    <property type="evidence" value="ECO:0007669"/>
    <property type="project" value="TreeGrafter"/>
</dbReference>
<name>A0A7F5RGK1_AGRPL</name>
<evidence type="ECO:0000259" key="3">
    <source>
        <dbReference type="PROSITE" id="PS50004"/>
    </source>
</evidence>
<dbReference type="OrthoDB" id="79771at2759"/>
<feature type="compositionally biased region" description="Polar residues" evidence="2">
    <location>
        <begin position="384"/>
        <end position="394"/>
    </location>
</feature>
<feature type="region of interest" description="Disordered" evidence="2">
    <location>
        <begin position="384"/>
        <end position="446"/>
    </location>
</feature>
<feature type="domain" description="C2" evidence="3">
    <location>
        <begin position="847"/>
        <end position="991"/>
    </location>
</feature>